<dbReference type="Proteomes" id="UP001366060">
    <property type="component" value="Unassembled WGS sequence"/>
</dbReference>
<comment type="similarity">
    <text evidence="2 9">Belongs to the uroporphyrinogen-III synthase family.</text>
</comment>
<evidence type="ECO:0000256" key="8">
    <source>
        <dbReference type="ARBA" id="ARBA00048617"/>
    </source>
</evidence>
<dbReference type="GO" id="GO:0004852">
    <property type="term" value="F:uroporphyrinogen-III synthase activity"/>
    <property type="evidence" value="ECO:0007669"/>
    <property type="project" value="UniProtKB-EC"/>
</dbReference>
<comment type="pathway">
    <text evidence="1 9">Porphyrin-containing compound metabolism; protoporphyrin-IX biosynthesis; coproporphyrinogen-III from 5-aminolevulinate: step 3/4.</text>
</comment>
<evidence type="ECO:0000259" key="10">
    <source>
        <dbReference type="Pfam" id="PF02602"/>
    </source>
</evidence>
<name>A0ABU9HGF3_9GAMM</name>
<evidence type="ECO:0000313" key="11">
    <source>
        <dbReference type="EMBL" id="MEL0660980.1"/>
    </source>
</evidence>
<comment type="function">
    <text evidence="6 9">Catalyzes cyclization of the linear tetrapyrrole, hydroxymethylbilane, to the macrocyclic uroporphyrinogen III.</text>
</comment>
<gene>
    <name evidence="11" type="ORF">V6255_17760</name>
</gene>
<dbReference type="PANTHER" id="PTHR38042:SF1">
    <property type="entry name" value="UROPORPHYRINOGEN-III SYNTHASE, CHLOROPLASTIC"/>
    <property type="match status" value="1"/>
</dbReference>
<dbReference type="Pfam" id="PF02602">
    <property type="entry name" value="HEM4"/>
    <property type="match status" value="1"/>
</dbReference>
<keyword evidence="4 9" id="KW-0456">Lyase</keyword>
<dbReference type="Gene3D" id="3.40.50.10090">
    <property type="match status" value="2"/>
</dbReference>
<keyword evidence="5 9" id="KW-0627">Porphyrin biosynthesis</keyword>
<dbReference type="CDD" id="cd06578">
    <property type="entry name" value="HemD"/>
    <property type="match status" value="1"/>
</dbReference>
<comment type="caution">
    <text evidence="11">The sequence shown here is derived from an EMBL/GenBank/DDBJ whole genome shotgun (WGS) entry which is preliminary data.</text>
</comment>
<dbReference type="InterPro" id="IPR036108">
    <property type="entry name" value="4pyrrol_syn_uPrphyn_synt_sf"/>
</dbReference>
<evidence type="ECO:0000256" key="5">
    <source>
        <dbReference type="ARBA" id="ARBA00023244"/>
    </source>
</evidence>
<protein>
    <recommendedName>
        <fullName evidence="7 9">Uroporphyrinogen-III synthase</fullName>
        <ecNumber evidence="3 9">4.2.1.75</ecNumber>
    </recommendedName>
</protein>
<proteinExistence type="inferred from homology"/>
<comment type="catalytic activity">
    <reaction evidence="8 9">
        <text>hydroxymethylbilane = uroporphyrinogen III + H2O</text>
        <dbReference type="Rhea" id="RHEA:18965"/>
        <dbReference type="ChEBI" id="CHEBI:15377"/>
        <dbReference type="ChEBI" id="CHEBI:57308"/>
        <dbReference type="ChEBI" id="CHEBI:57845"/>
        <dbReference type="EC" id="4.2.1.75"/>
    </reaction>
</comment>
<dbReference type="EC" id="4.2.1.75" evidence="3 9"/>
<evidence type="ECO:0000256" key="3">
    <source>
        <dbReference type="ARBA" id="ARBA00013109"/>
    </source>
</evidence>
<dbReference type="SUPFAM" id="SSF69618">
    <property type="entry name" value="HemD-like"/>
    <property type="match status" value="1"/>
</dbReference>
<evidence type="ECO:0000256" key="4">
    <source>
        <dbReference type="ARBA" id="ARBA00023239"/>
    </source>
</evidence>
<evidence type="ECO:0000256" key="2">
    <source>
        <dbReference type="ARBA" id="ARBA00008133"/>
    </source>
</evidence>
<dbReference type="PANTHER" id="PTHR38042">
    <property type="entry name" value="UROPORPHYRINOGEN-III SYNTHASE, CHLOROPLASTIC"/>
    <property type="match status" value="1"/>
</dbReference>
<organism evidence="11 12">
    <name type="scientific">Psychromonas arctica</name>
    <dbReference type="NCBI Taxonomy" id="168275"/>
    <lineage>
        <taxon>Bacteria</taxon>
        <taxon>Pseudomonadati</taxon>
        <taxon>Pseudomonadota</taxon>
        <taxon>Gammaproteobacteria</taxon>
        <taxon>Alteromonadales</taxon>
        <taxon>Psychromonadaceae</taxon>
        <taxon>Psychromonas</taxon>
    </lineage>
</organism>
<evidence type="ECO:0000256" key="1">
    <source>
        <dbReference type="ARBA" id="ARBA00004772"/>
    </source>
</evidence>
<evidence type="ECO:0000256" key="9">
    <source>
        <dbReference type="RuleBase" id="RU366031"/>
    </source>
</evidence>
<keyword evidence="12" id="KW-1185">Reference proteome</keyword>
<evidence type="ECO:0000256" key="6">
    <source>
        <dbReference type="ARBA" id="ARBA00037589"/>
    </source>
</evidence>
<evidence type="ECO:0000256" key="7">
    <source>
        <dbReference type="ARBA" id="ARBA00040167"/>
    </source>
</evidence>
<sequence length="250" mass="28154">MIIEPRLLVTRFAPHAERLANSLNDSGCFSIAQPLLTVTELDDPKTLDTFLSGYYDYVIAVSGNAVRYAQQQINIDWPKACYLAVGQSTQNILNEVTVQDVLCPLTRFDSEGLLDLDELKSIKNKRVLILRGEGGRDLLETTLIERGAKVDFFQTYKRIKIDLNGHELVNNWQQASINGAIISSVEILNQLFMLVPKEYTSWIDELIFYVPSERVAKQAALLGAQHIVLLPSLHTDQIVEFFKVNNGNCI</sequence>
<dbReference type="EMBL" id="JBAKBA010000078">
    <property type="protein sequence ID" value="MEL0660980.1"/>
    <property type="molecule type" value="Genomic_DNA"/>
</dbReference>
<accession>A0ABU9HGF3</accession>
<feature type="domain" description="Tetrapyrrole biosynthesis uroporphyrinogen III synthase" evidence="10">
    <location>
        <begin position="18"/>
        <end position="229"/>
    </location>
</feature>
<dbReference type="RefSeq" id="WP_341629342.1">
    <property type="nucleotide sequence ID" value="NZ_JBAKBA010000078.1"/>
</dbReference>
<evidence type="ECO:0000313" key="12">
    <source>
        <dbReference type="Proteomes" id="UP001366060"/>
    </source>
</evidence>
<dbReference type="InterPro" id="IPR003754">
    <property type="entry name" value="4pyrrol_synth_uPrphyn_synth"/>
</dbReference>
<dbReference type="InterPro" id="IPR039793">
    <property type="entry name" value="UROS/Hem4"/>
</dbReference>
<reference evidence="11 12" key="1">
    <citation type="submission" date="2024-02" db="EMBL/GenBank/DDBJ databases">
        <title>Bacteria isolated from the canopy kelp, Nereocystis luetkeana.</title>
        <authorList>
            <person name="Pfister C.A."/>
            <person name="Younker I.T."/>
            <person name="Light S.H."/>
        </authorList>
    </citation>
    <scope>NUCLEOTIDE SEQUENCE [LARGE SCALE GENOMIC DNA]</scope>
    <source>
        <strain evidence="11 12">TI.2.07</strain>
    </source>
</reference>